<protein>
    <submittedName>
        <fullName evidence="3">Uncharacterized protein</fullName>
    </submittedName>
</protein>
<dbReference type="SUPFAM" id="SSF116726">
    <property type="entry name" value="TrkA C-terminal domain-like"/>
    <property type="match status" value="1"/>
</dbReference>
<proteinExistence type="predicted"/>
<evidence type="ECO:0000313" key="4">
    <source>
        <dbReference type="Proteomes" id="UP000095237"/>
    </source>
</evidence>
<dbReference type="PROSITE" id="PS51202">
    <property type="entry name" value="RCK_C"/>
    <property type="match status" value="1"/>
</dbReference>
<dbReference type="Pfam" id="PF02254">
    <property type="entry name" value="TrkA_N"/>
    <property type="match status" value="1"/>
</dbReference>
<dbReference type="Gene3D" id="3.40.50.720">
    <property type="entry name" value="NAD(P)-binding Rossmann-like Domain"/>
    <property type="match status" value="1"/>
</dbReference>
<evidence type="ECO:0000259" key="2">
    <source>
        <dbReference type="PROSITE" id="PS51202"/>
    </source>
</evidence>
<dbReference type="PANTHER" id="PTHR43833">
    <property type="entry name" value="POTASSIUM CHANNEL PROTEIN 2-RELATED-RELATED"/>
    <property type="match status" value="1"/>
</dbReference>
<dbReference type="Pfam" id="PF02080">
    <property type="entry name" value="TrkA_C"/>
    <property type="match status" value="1"/>
</dbReference>
<dbReference type="GO" id="GO:0006813">
    <property type="term" value="P:potassium ion transport"/>
    <property type="evidence" value="ECO:0007669"/>
    <property type="project" value="InterPro"/>
</dbReference>
<accession>A0A1E5ILX2</accession>
<dbReference type="SUPFAM" id="SSF51735">
    <property type="entry name" value="NAD(P)-binding Rossmann-fold domains"/>
    <property type="match status" value="1"/>
</dbReference>
<dbReference type="InterPro" id="IPR050721">
    <property type="entry name" value="Trk_Ktr_HKT_K-transport"/>
</dbReference>
<feature type="domain" description="RCK C-terminal" evidence="2">
    <location>
        <begin position="136"/>
        <end position="229"/>
    </location>
</feature>
<gene>
    <name evidence="3" type="ORF">ATZ36_16280</name>
</gene>
<dbReference type="GO" id="GO:0008324">
    <property type="term" value="F:monoatomic cation transmembrane transporter activity"/>
    <property type="evidence" value="ECO:0007669"/>
    <property type="project" value="InterPro"/>
</dbReference>
<dbReference type="InterPro" id="IPR036291">
    <property type="entry name" value="NAD(P)-bd_dom_sf"/>
</dbReference>
<dbReference type="InterPro" id="IPR003148">
    <property type="entry name" value="RCK_N"/>
</dbReference>
<dbReference type="EMBL" id="LNVX01000234">
    <property type="protein sequence ID" value="OEG71113.1"/>
    <property type="molecule type" value="Genomic_DNA"/>
</dbReference>
<evidence type="ECO:0000313" key="3">
    <source>
        <dbReference type="EMBL" id="OEG71113.1"/>
    </source>
</evidence>
<comment type="caution">
    <text evidence="3">The sequence shown here is derived from an EMBL/GenBank/DDBJ whole genome shotgun (WGS) entry which is preliminary data.</text>
</comment>
<reference evidence="3 4" key="1">
    <citation type="submission" date="2015-11" db="EMBL/GenBank/DDBJ databases">
        <title>Evidence for parallel genomic evolution in an endosymbiosis of termite gut flagellates.</title>
        <authorList>
            <person name="Zheng H."/>
        </authorList>
    </citation>
    <scope>NUCLEOTIDE SEQUENCE [LARGE SCALE GENOMIC DNA]</scope>
    <source>
        <strain evidence="3 4">CET450</strain>
    </source>
</reference>
<sequence>MKKKQFAIIGLGTFGYNVAVELVKKNMQVLAIDNDSEIVNRISRFVTQALVADATDEKAMEDACVADCDSVVISIGGSIETSILSTLIVKELGVKNVIVKSSSCWHSKVAAKLGVDTVVYPEFEMAKKLVDNIAMPNVLEQIELSKDYNLVEVVAPKEIWGKTIKNSGVRSNYGVNIIAVRKRIPIINDDGQSDIKEEVNMMPGPDDEINQNDILVVIGPEKSLTKLRG</sequence>
<organism evidence="3 4">
    <name type="scientific">Endomicrobium trichonymphae</name>
    <dbReference type="NCBI Taxonomy" id="1408204"/>
    <lineage>
        <taxon>Bacteria</taxon>
        <taxon>Pseudomonadati</taxon>
        <taxon>Elusimicrobiota</taxon>
        <taxon>Endomicrobiia</taxon>
        <taxon>Endomicrobiales</taxon>
        <taxon>Endomicrobiaceae</taxon>
        <taxon>Candidatus Endomicrobiellum</taxon>
    </lineage>
</organism>
<keyword evidence="4" id="KW-1185">Reference proteome</keyword>
<dbReference type="Proteomes" id="UP000095237">
    <property type="component" value="Unassembled WGS sequence"/>
</dbReference>
<dbReference type="AlphaFoldDB" id="A0A1E5ILX2"/>
<dbReference type="PROSITE" id="PS51201">
    <property type="entry name" value="RCK_N"/>
    <property type="match status" value="1"/>
</dbReference>
<dbReference type="PANTHER" id="PTHR43833:SF7">
    <property type="entry name" value="KTR SYSTEM POTASSIUM UPTAKE PROTEIN C"/>
    <property type="match status" value="1"/>
</dbReference>
<feature type="domain" description="RCK N-terminal" evidence="1">
    <location>
        <begin position="3"/>
        <end position="119"/>
    </location>
</feature>
<dbReference type="InterPro" id="IPR036721">
    <property type="entry name" value="RCK_C_sf"/>
</dbReference>
<dbReference type="Gene3D" id="3.30.70.1450">
    <property type="entry name" value="Regulator of K+ conductance, C-terminal domain"/>
    <property type="match status" value="1"/>
</dbReference>
<name>A0A1E5ILX2_ENDTX</name>
<evidence type="ECO:0000259" key="1">
    <source>
        <dbReference type="PROSITE" id="PS51201"/>
    </source>
</evidence>
<dbReference type="InterPro" id="IPR006037">
    <property type="entry name" value="RCK_C"/>
</dbReference>